<feature type="transmembrane region" description="Helical" evidence="8">
    <location>
        <begin position="362"/>
        <end position="382"/>
    </location>
</feature>
<accession>A0A1Y1HNC2</accession>
<feature type="transmembrane region" description="Helical" evidence="8">
    <location>
        <begin position="233"/>
        <end position="253"/>
    </location>
</feature>
<gene>
    <name evidence="10" type="ORF">KFL_000470080</name>
</gene>
<dbReference type="InterPro" id="IPR036259">
    <property type="entry name" value="MFS_trans_sf"/>
</dbReference>
<dbReference type="GO" id="GO:0005886">
    <property type="term" value="C:plasma membrane"/>
    <property type="evidence" value="ECO:0000318"/>
    <property type="project" value="GO_Central"/>
</dbReference>
<name>A0A1Y1HNC2_KLENI</name>
<dbReference type="OrthoDB" id="434240at2759"/>
<dbReference type="STRING" id="105231.A0A1Y1HNC2"/>
<feature type="transmembrane region" description="Helical" evidence="8">
    <location>
        <begin position="208"/>
        <end position="227"/>
    </location>
</feature>
<keyword evidence="4 8" id="KW-1133">Transmembrane helix</keyword>
<dbReference type="Proteomes" id="UP000054558">
    <property type="component" value="Unassembled WGS sequence"/>
</dbReference>
<dbReference type="CDD" id="cd17341">
    <property type="entry name" value="MFS_NRT2_like"/>
    <property type="match status" value="1"/>
</dbReference>
<proteinExistence type="inferred from homology"/>
<dbReference type="InterPro" id="IPR044772">
    <property type="entry name" value="NO3_transporter"/>
</dbReference>
<dbReference type="GO" id="GO:0042128">
    <property type="term" value="P:nitrate assimilation"/>
    <property type="evidence" value="ECO:0007669"/>
    <property type="project" value="UniProtKB-KW"/>
</dbReference>
<dbReference type="PROSITE" id="PS50850">
    <property type="entry name" value="MFS"/>
    <property type="match status" value="1"/>
</dbReference>
<feature type="region of interest" description="Disordered" evidence="7">
    <location>
        <begin position="574"/>
        <end position="639"/>
    </location>
</feature>
<feature type="region of interest" description="Disordered" evidence="7">
    <location>
        <begin position="1"/>
        <end position="25"/>
    </location>
</feature>
<dbReference type="FunFam" id="1.20.1250.20:FF:000053">
    <property type="entry name" value="Nitrate transporter 2.1"/>
    <property type="match status" value="1"/>
</dbReference>
<keyword evidence="3 8" id="KW-0812">Transmembrane</keyword>
<evidence type="ECO:0000313" key="11">
    <source>
        <dbReference type="Proteomes" id="UP000054558"/>
    </source>
</evidence>
<sequence>MADVTGVAIGRDSTGDPGDSMRGVTGREPVMAMAMTKRGTSYESSSSGFDLPVDSEHKARRIKLLSVAKPHMRAFHLSWFSFFCSQFATFAATPLIPIIRDNLDMDSKDLGNAAVASVTGTIFARLLMGSLCDSIGPRFGHAFLMLLTAPATFSMAAVDNATGFIICRMCIGFSLGVFVATQFWASVMFNGKIVGVACGATAGWGNSGGGLTQFIMPLIFALFSMAGAPDFAAWRYVFFVPGVLQVFAAYLILEFSQDLPDGQYAQLRKTGQKVKEKGHRVLITGLSNYRTWCLVATYAFSFGIELTMNNILSPYFFDRFNLDITSAGMLASIFGIINIYARAGGGIFSDMAARRWGMRGRLWTLFVLMMVQGVFMILFGRMSSLTPAVIVMVVFASFSEFASGSTFGIVPYISRRGLGIVSGCVGAGGNAGSAIVQAIFFTNNPVPTQDGISIVGIVVMVAALFVLPIYFPQWGSMLFPADRRPTSTEEEYYAGEYSADERSQHLHARVLPFAANARSERGSSFNDLLALEKDASAPAGSNQEVRRGDAPGGDVDAASKGLGALEMVREEAESRRSSFAVERAEAPGGSEAGARGGFSGGSKASGGLSPAANNESEQVHGRSDFAEELRRHSLEISPT</sequence>
<evidence type="ECO:0000256" key="4">
    <source>
        <dbReference type="ARBA" id="ARBA00022989"/>
    </source>
</evidence>
<feature type="transmembrane region" description="Helical" evidence="8">
    <location>
        <begin position="417"/>
        <end position="440"/>
    </location>
</feature>
<evidence type="ECO:0000256" key="1">
    <source>
        <dbReference type="ARBA" id="ARBA00004141"/>
    </source>
</evidence>
<keyword evidence="5" id="KW-0534">Nitrate assimilation</keyword>
<feature type="transmembrane region" description="Helical" evidence="8">
    <location>
        <begin position="163"/>
        <end position="187"/>
    </location>
</feature>
<dbReference type="Pfam" id="PF07690">
    <property type="entry name" value="MFS_1"/>
    <property type="match status" value="1"/>
</dbReference>
<feature type="domain" description="Major facilitator superfamily (MFS) profile" evidence="9">
    <location>
        <begin position="74"/>
        <end position="474"/>
    </location>
</feature>
<evidence type="ECO:0000256" key="6">
    <source>
        <dbReference type="ARBA" id="ARBA00023136"/>
    </source>
</evidence>
<comment type="subcellular location">
    <subcellularLocation>
        <location evidence="1">Membrane</location>
        <topology evidence="1">Multi-pass membrane protein</topology>
    </subcellularLocation>
</comment>
<feature type="transmembrane region" description="Helical" evidence="8">
    <location>
        <begin position="388"/>
        <end position="410"/>
    </location>
</feature>
<organism evidence="10 11">
    <name type="scientific">Klebsormidium nitens</name>
    <name type="common">Green alga</name>
    <name type="synonym">Ulothrix nitens</name>
    <dbReference type="NCBI Taxonomy" id="105231"/>
    <lineage>
        <taxon>Eukaryota</taxon>
        <taxon>Viridiplantae</taxon>
        <taxon>Streptophyta</taxon>
        <taxon>Klebsormidiophyceae</taxon>
        <taxon>Klebsormidiales</taxon>
        <taxon>Klebsormidiaceae</taxon>
        <taxon>Klebsormidium</taxon>
    </lineage>
</organism>
<feature type="region of interest" description="Disordered" evidence="7">
    <location>
        <begin position="536"/>
        <end position="558"/>
    </location>
</feature>
<evidence type="ECO:0000256" key="8">
    <source>
        <dbReference type="SAM" id="Phobius"/>
    </source>
</evidence>
<evidence type="ECO:0000259" key="9">
    <source>
        <dbReference type="PROSITE" id="PS50850"/>
    </source>
</evidence>
<evidence type="ECO:0000313" key="10">
    <source>
        <dbReference type="EMBL" id="GAQ80134.1"/>
    </source>
</evidence>
<feature type="compositionally biased region" description="Gly residues" evidence="7">
    <location>
        <begin position="590"/>
        <end position="604"/>
    </location>
</feature>
<feature type="compositionally biased region" description="Basic and acidic residues" evidence="7">
    <location>
        <begin position="617"/>
        <end position="639"/>
    </location>
</feature>
<dbReference type="EMBL" id="DF236996">
    <property type="protein sequence ID" value="GAQ80134.1"/>
    <property type="molecule type" value="Genomic_DNA"/>
</dbReference>
<feature type="transmembrane region" description="Helical" evidence="8">
    <location>
        <begin position="452"/>
        <end position="471"/>
    </location>
</feature>
<comment type="similarity">
    <text evidence="2">Belongs to the major facilitator superfamily. Nitrate/nitrite porter (TC 2.A.1.8) family.</text>
</comment>
<dbReference type="GO" id="GO:0015112">
    <property type="term" value="F:nitrate transmembrane transporter activity"/>
    <property type="evidence" value="ECO:0000318"/>
    <property type="project" value="GO_Central"/>
</dbReference>
<dbReference type="GO" id="GO:0015706">
    <property type="term" value="P:nitrate transmembrane transport"/>
    <property type="evidence" value="ECO:0000318"/>
    <property type="project" value="GO_Central"/>
</dbReference>
<evidence type="ECO:0000256" key="5">
    <source>
        <dbReference type="ARBA" id="ARBA00023063"/>
    </source>
</evidence>
<dbReference type="OMA" id="ILWILQT"/>
<evidence type="ECO:0000256" key="2">
    <source>
        <dbReference type="ARBA" id="ARBA00008432"/>
    </source>
</evidence>
<keyword evidence="11" id="KW-1185">Reference proteome</keyword>
<dbReference type="InterPro" id="IPR020846">
    <property type="entry name" value="MFS_dom"/>
</dbReference>
<reference evidence="10 11" key="1">
    <citation type="journal article" date="2014" name="Nat. Commun.">
        <title>Klebsormidium flaccidum genome reveals primary factors for plant terrestrial adaptation.</title>
        <authorList>
            <person name="Hori K."/>
            <person name="Maruyama F."/>
            <person name="Fujisawa T."/>
            <person name="Togashi T."/>
            <person name="Yamamoto N."/>
            <person name="Seo M."/>
            <person name="Sato S."/>
            <person name="Yamada T."/>
            <person name="Mori H."/>
            <person name="Tajima N."/>
            <person name="Moriyama T."/>
            <person name="Ikeuchi M."/>
            <person name="Watanabe M."/>
            <person name="Wada H."/>
            <person name="Kobayashi K."/>
            <person name="Saito M."/>
            <person name="Masuda T."/>
            <person name="Sasaki-Sekimoto Y."/>
            <person name="Mashiguchi K."/>
            <person name="Awai K."/>
            <person name="Shimojima M."/>
            <person name="Masuda S."/>
            <person name="Iwai M."/>
            <person name="Nobusawa T."/>
            <person name="Narise T."/>
            <person name="Kondo S."/>
            <person name="Saito H."/>
            <person name="Sato R."/>
            <person name="Murakawa M."/>
            <person name="Ihara Y."/>
            <person name="Oshima-Yamada Y."/>
            <person name="Ohtaka K."/>
            <person name="Satoh M."/>
            <person name="Sonobe K."/>
            <person name="Ishii M."/>
            <person name="Ohtani R."/>
            <person name="Kanamori-Sato M."/>
            <person name="Honoki R."/>
            <person name="Miyazaki D."/>
            <person name="Mochizuki H."/>
            <person name="Umetsu J."/>
            <person name="Higashi K."/>
            <person name="Shibata D."/>
            <person name="Kamiya Y."/>
            <person name="Sato N."/>
            <person name="Nakamura Y."/>
            <person name="Tabata S."/>
            <person name="Ida S."/>
            <person name="Kurokawa K."/>
            <person name="Ohta H."/>
        </authorList>
    </citation>
    <scope>NUCLEOTIDE SEQUENCE [LARGE SCALE GENOMIC DNA]</scope>
    <source>
        <strain evidence="10 11">NIES-2285</strain>
    </source>
</reference>
<evidence type="ECO:0000256" key="3">
    <source>
        <dbReference type="ARBA" id="ARBA00022692"/>
    </source>
</evidence>
<protein>
    <submittedName>
        <fullName evidence="10">Nitrate transporter</fullName>
    </submittedName>
</protein>
<dbReference type="PANTHER" id="PTHR23515">
    <property type="entry name" value="HIGH-AFFINITY NITRATE TRANSPORTER 2.3"/>
    <property type="match status" value="1"/>
</dbReference>
<feature type="transmembrane region" description="Helical" evidence="8">
    <location>
        <begin position="139"/>
        <end position="157"/>
    </location>
</feature>
<dbReference type="SUPFAM" id="SSF103473">
    <property type="entry name" value="MFS general substrate transporter"/>
    <property type="match status" value="1"/>
</dbReference>
<evidence type="ECO:0000256" key="7">
    <source>
        <dbReference type="SAM" id="MobiDB-lite"/>
    </source>
</evidence>
<dbReference type="Gene3D" id="1.20.1250.20">
    <property type="entry name" value="MFS general substrate transporter like domains"/>
    <property type="match status" value="2"/>
</dbReference>
<keyword evidence="6 8" id="KW-0472">Membrane</keyword>
<dbReference type="InterPro" id="IPR011701">
    <property type="entry name" value="MFS"/>
</dbReference>
<feature type="transmembrane region" description="Helical" evidence="8">
    <location>
        <begin position="79"/>
        <end position="98"/>
    </location>
</feature>
<feature type="transmembrane region" description="Helical" evidence="8">
    <location>
        <begin position="324"/>
        <end position="341"/>
    </location>
</feature>
<dbReference type="AlphaFoldDB" id="A0A1Y1HNC2"/>